<dbReference type="KEGG" id="more:E1B28_010825"/>
<dbReference type="RefSeq" id="XP_043005586.1">
    <property type="nucleotide sequence ID" value="XM_043155804.1"/>
</dbReference>
<comment type="caution">
    <text evidence="2">The sequence shown here is derived from an EMBL/GenBank/DDBJ whole genome shotgun (WGS) entry which is preliminary data.</text>
</comment>
<dbReference type="GeneID" id="66079900"/>
<dbReference type="OrthoDB" id="3350812at2759"/>
<gene>
    <name evidence="2" type="ORF">E1B28_010825</name>
</gene>
<name>A0A9P7UQK4_9AGAR</name>
<dbReference type="EMBL" id="CM032187">
    <property type="protein sequence ID" value="KAG7089116.1"/>
    <property type="molecule type" value="Genomic_DNA"/>
</dbReference>
<accession>A0A9P7UQK4</accession>
<evidence type="ECO:0000256" key="1">
    <source>
        <dbReference type="SAM" id="Phobius"/>
    </source>
</evidence>
<dbReference type="Proteomes" id="UP001049176">
    <property type="component" value="Chromosome 7"/>
</dbReference>
<feature type="transmembrane region" description="Helical" evidence="1">
    <location>
        <begin position="166"/>
        <end position="186"/>
    </location>
</feature>
<sequence>MRRWSLLTVLYLVQRYLPFFDTAGLIIHHNFGANLSPRICSFDYSISGWSFLIGMLLSEIILTLRVWAVWKRSITVAMGLILFFLACWVPGFVWSAKFLGAVNFATYSNVPGCLIIGGRQILYLRWVLLMVYDTGILVMILIPGVAAYRRGRRSSELVKTVYQDGVMYYAFTFLTSVINVIVNIALPPDLMFLLSSFERVIHSLLASRAILHIREVALRRSQEAPQCSTDQTIIFTTQTDYEDLPSNPCSSSNRSISDA</sequence>
<keyword evidence="1" id="KW-1133">Transmembrane helix</keyword>
<organism evidence="2 3">
    <name type="scientific">Marasmius oreades</name>
    <name type="common">fairy-ring Marasmius</name>
    <dbReference type="NCBI Taxonomy" id="181124"/>
    <lineage>
        <taxon>Eukaryota</taxon>
        <taxon>Fungi</taxon>
        <taxon>Dikarya</taxon>
        <taxon>Basidiomycota</taxon>
        <taxon>Agaricomycotina</taxon>
        <taxon>Agaricomycetes</taxon>
        <taxon>Agaricomycetidae</taxon>
        <taxon>Agaricales</taxon>
        <taxon>Marasmiineae</taxon>
        <taxon>Marasmiaceae</taxon>
        <taxon>Marasmius</taxon>
    </lineage>
</organism>
<keyword evidence="1" id="KW-0472">Membrane</keyword>
<feature type="transmembrane region" description="Helical" evidence="1">
    <location>
        <begin position="46"/>
        <end position="67"/>
    </location>
</feature>
<proteinExistence type="predicted"/>
<feature type="transmembrane region" description="Helical" evidence="1">
    <location>
        <begin position="126"/>
        <end position="146"/>
    </location>
</feature>
<keyword evidence="1" id="KW-0812">Transmembrane</keyword>
<reference evidence="2" key="1">
    <citation type="journal article" date="2021" name="Genome Biol. Evol.">
        <title>The assembled and annotated genome of the fairy-ring fungus Marasmius oreades.</title>
        <authorList>
            <person name="Hiltunen M."/>
            <person name="Ament-Velasquez S.L."/>
            <person name="Johannesson H."/>
        </authorList>
    </citation>
    <scope>NUCLEOTIDE SEQUENCE</scope>
    <source>
        <strain evidence="2">03SP1</strain>
    </source>
</reference>
<keyword evidence="3" id="KW-1185">Reference proteome</keyword>
<dbReference type="AlphaFoldDB" id="A0A9P7UQK4"/>
<protein>
    <submittedName>
        <fullName evidence="2">Uncharacterized protein</fullName>
    </submittedName>
</protein>
<feature type="transmembrane region" description="Helical" evidence="1">
    <location>
        <begin position="74"/>
        <end position="94"/>
    </location>
</feature>
<evidence type="ECO:0000313" key="2">
    <source>
        <dbReference type="EMBL" id="KAG7089116.1"/>
    </source>
</evidence>
<evidence type="ECO:0000313" key="3">
    <source>
        <dbReference type="Proteomes" id="UP001049176"/>
    </source>
</evidence>